<accession>A0AA39DDV3</accession>
<protein>
    <recommendedName>
        <fullName evidence="3">B3 domain-containing protein</fullName>
    </recommendedName>
</protein>
<organism evidence="1 2">
    <name type="scientific">Vitis rotundifolia</name>
    <name type="common">Muscadine grape</name>
    <dbReference type="NCBI Taxonomy" id="103349"/>
    <lineage>
        <taxon>Eukaryota</taxon>
        <taxon>Viridiplantae</taxon>
        <taxon>Streptophyta</taxon>
        <taxon>Embryophyta</taxon>
        <taxon>Tracheophyta</taxon>
        <taxon>Spermatophyta</taxon>
        <taxon>Magnoliopsida</taxon>
        <taxon>eudicotyledons</taxon>
        <taxon>Gunneridae</taxon>
        <taxon>Pentapetalae</taxon>
        <taxon>rosids</taxon>
        <taxon>Vitales</taxon>
        <taxon>Vitaceae</taxon>
        <taxon>Viteae</taxon>
        <taxon>Vitis</taxon>
    </lineage>
</organism>
<dbReference type="Proteomes" id="UP001168098">
    <property type="component" value="Unassembled WGS sequence"/>
</dbReference>
<proteinExistence type="predicted"/>
<dbReference type="PANTHER" id="PTHR36264:SF5">
    <property type="entry name" value="SET DOMAIN-CONTAINING PROTEIN"/>
    <property type="match status" value="1"/>
</dbReference>
<gene>
    <name evidence="1" type="ORF">PVL29_019692</name>
</gene>
<sequence>MKKTYYYKFLPTKAEEEAAKPNTTIFQVGRVLVEIRDLYPAPVADPMNPWQIKKVATSTDILTGKLMLLHHDVFEYIFRHWSLEMCSHVVAGNKLYAVIWDLTDETSPVRYHNENIYFEKGPQDTFLLGWMDLARKANMNPNDEIGLYWENRSGTFQFKVLHRRI</sequence>
<name>A0AA39DDV3_VITRO</name>
<evidence type="ECO:0000313" key="1">
    <source>
        <dbReference type="EMBL" id="KAJ9680441.1"/>
    </source>
</evidence>
<evidence type="ECO:0008006" key="3">
    <source>
        <dbReference type="Google" id="ProtNLM"/>
    </source>
</evidence>
<keyword evidence="2" id="KW-1185">Reference proteome</keyword>
<evidence type="ECO:0000313" key="2">
    <source>
        <dbReference type="Proteomes" id="UP001168098"/>
    </source>
</evidence>
<reference evidence="1 2" key="1">
    <citation type="journal article" date="2023" name="BMC Biotechnol.">
        <title>Vitis rotundifolia cv Carlos genome sequencing.</title>
        <authorList>
            <person name="Huff M."/>
            <person name="Hulse-Kemp A."/>
            <person name="Scheffler B."/>
            <person name="Youngblood R."/>
            <person name="Simpson S."/>
            <person name="Babiker E."/>
            <person name="Staton M."/>
        </authorList>
    </citation>
    <scope>NUCLEOTIDE SEQUENCE [LARGE SCALE GENOMIC DNA]</scope>
    <source>
        <tissue evidence="1">Leaf</tissue>
    </source>
</reference>
<comment type="caution">
    <text evidence="1">The sequence shown here is derived from an EMBL/GenBank/DDBJ whole genome shotgun (WGS) entry which is preliminary data.</text>
</comment>
<dbReference type="AlphaFoldDB" id="A0AA39DDV3"/>
<dbReference type="EMBL" id="JARBHA010000015">
    <property type="protein sequence ID" value="KAJ9680441.1"/>
    <property type="molecule type" value="Genomic_DNA"/>
</dbReference>
<dbReference type="PANTHER" id="PTHR36264">
    <property type="entry name" value="SET DOMAIN-CONTAINING PROTEIN"/>
    <property type="match status" value="1"/>
</dbReference>